<feature type="compositionally biased region" description="Polar residues" evidence="1">
    <location>
        <begin position="17"/>
        <end position="27"/>
    </location>
</feature>
<comment type="caution">
    <text evidence="2">The sequence shown here is derived from an EMBL/GenBank/DDBJ whole genome shotgun (WGS) entry which is preliminary data.</text>
</comment>
<feature type="compositionally biased region" description="Basic and acidic residues" evidence="1">
    <location>
        <begin position="1"/>
        <end position="16"/>
    </location>
</feature>
<reference evidence="2" key="1">
    <citation type="submission" date="2024-01" db="EMBL/GenBank/DDBJ databases">
        <title>Bank of Algae and Cyanobacteria of the Azores (BACA) strain genomes.</title>
        <authorList>
            <person name="Luz R."/>
            <person name="Cordeiro R."/>
            <person name="Fonseca A."/>
            <person name="Goncalves V."/>
        </authorList>
    </citation>
    <scope>NUCLEOTIDE SEQUENCE</scope>
    <source>
        <strain evidence="2">BACA0141</strain>
    </source>
</reference>
<keyword evidence="3" id="KW-1185">Reference proteome</keyword>
<organism evidence="2 3">
    <name type="scientific">Tumidithrix elongata BACA0141</name>
    <dbReference type="NCBI Taxonomy" id="2716417"/>
    <lineage>
        <taxon>Bacteria</taxon>
        <taxon>Bacillati</taxon>
        <taxon>Cyanobacteriota</taxon>
        <taxon>Cyanophyceae</taxon>
        <taxon>Pseudanabaenales</taxon>
        <taxon>Pseudanabaenaceae</taxon>
        <taxon>Tumidithrix</taxon>
        <taxon>Tumidithrix elongata</taxon>
    </lineage>
</organism>
<sequence>MEIELDTDHNPDRNIDQNHGQAGQNVDQSDRHAQNQDLPPEQIDRTQDSRSDLGIIRPDRRADRDPSVPPIYLPSHHPSLNQAQTKIQRTESLFEREIKRVRAQKERLNQSKSNAPPPLKPNPKPNLQPDLNRDRKRKSELNPHLRADLVPYQPPNQKPPLALYEEPEQKPKPKPKKSAPSGYIGWADLFVILSIPAIGCSIWLGTQFLSNPLSMSWLYSTQAPIFTPSLWNQPKTLAQIKAELAESQLSLGDSLDLKTGEQIYAVIQSENKTIREIRLYHPISDRGREKLVLITSIQTPGLENSFVKGPFVKYRSAEVSTRDNYNRLPLTNLKAIVGGAPNQGIWFVAYGKNDDATYGQVFNYTPNPQPTMVALKDWVSPLGEFPKWQVALSGGDGKQGDSEQEIPPKPQLVINQSIDFEPNYLIFQVEDNISTETKSYIQLRQVTLNEALGLPSSYSDALTLASSGLWSSALAKLNELKLQFQAKGKIFSPYVQEQYDLIALHATLSASQANQPFGNFGDKVLVKIIDGRWQEALDMVQSTDSSAEKIAAMLAKYDAHIWMRVQTALKLESSPAVKVWGGLVVLNRQGLRQAERWLKEQSADSKAVLALLQKLDLTPIALNPQQLLGTVSYLGKGSPGGQWQLPPPELLTGQAWYTIDLAIVRDGDIWKNAPFPELADRSSLFVWKVLGLEQNNRLGIAVADNAGELLTASLLAQSFSIDGYGNIRVLATGSADLAKSLNKGSVPTLVTTGGTISDFKGQTVYLPALSPETATSITNTLYREIGKLGQVSLDLKDFSQQLQQWSFQLIDTDGDNKPEYLLEVERSQIDFGDRHYPMVAVFSSTGRLIFSDIGNRARRWIGVLPSKVGGQILTEINGYYEVWSLR</sequence>
<feature type="compositionally biased region" description="Pro residues" evidence="1">
    <location>
        <begin position="115"/>
        <end position="126"/>
    </location>
</feature>
<evidence type="ECO:0000313" key="2">
    <source>
        <dbReference type="EMBL" id="MEE3717901.1"/>
    </source>
</evidence>
<dbReference type="EMBL" id="JAZBJZ010000057">
    <property type="protein sequence ID" value="MEE3717901.1"/>
    <property type="molecule type" value="Genomic_DNA"/>
</dbReference>
<feature type="compositionally biased region" description="Basic and acidic residues" evidence="1">
    <location>
        <begin position="131"/>
        <end position="147"/>
    </location>
</feature>
<feature type="region of interest" description="Disordered" evidence="1">
    <location>
        <begin position="1"/>
        <end position="89"/>
    </location>
</feature>
<feature type="compositionally biased region" description="Basic and acidic residues" evidence="1">
    <location>
        <begin position="42"/>
        <end position="66"/>
    </location>
</feature>
<proteinExistence type="predicted"/>
<gene>
    <name evidence="2" type="ORF">V2H45_14260</name>
</gene>
<name>A0AAW9Q4Q8_9CYAN</name>
<feature type="region of interest" description="Disordered" evidence="1">
    <location>
        <begin position="105"/>
        <end position="179"/>
    </location>
</feature>
<dbReference type="AlphaFoldDB" id="A0AAW9Q4Q8"/>
<dbReference type="RefSeq" id="WP_330484331.1">
    <property type="nucleotide sequence ID" value="NZ_JAZBJZ010000057.1"/>
</dbReference>
<feature type="compositionally biased region" description="Polar residues" evidence="1">
    <location>
        <begin position="78"/>
        <end position="87"/>
    </location>
</feature>
<accession>A0AAW9Q4Q8</accession>
<dbReference type="Proteomes" id="UP001333818">
    <property type="component" value="Unassembled WGS sequence"/>
</dbReference>
<evidence type="ECO:0000256" key="1">
    <source>
        <dbReference type="SAM" id="MobiDB-lite"/>
    </source>
</evidence>
<evidence type="ECO:0000313" key="3">
    <source>
        <dbReference type="Proteomes" id="UP001333818"/>
    </source>
</evidence>
<protein>
    <submittedName>
        <fullName evidence="2">Uncharacterized protein</fullName>
    </submittedName>
</protein>